<dbReference type="NCBIfam" id="TIGR01727">
    <property type="entry name" value="oligo_HPY"/>
    <property type="match status" value="1"/>
</dbReference>
<dbReference type="InterPro" id="IPR050319">
    <property type="entry name" value="ABC_transp_ATP-bind"/>
</dbReference>
<keyword evidence="8" id="KW-1185">Reference proteome</keyword>
<reference evidence="7 8" key="1">
    <citation type="journal article" date="2019" name="Microb. Pathog.">
        <title>Comparison of VITEK 2, MALDI-TOF MS, 16S rRNA gene sequencing, and whole-genome sequencing for identification of Roseomonas mucosa.</title>
        <authorList>
            <person name="Rudolph W.W."/>
            <person name="Gunzer F."/>
            <person name="Trauth M."/>
            <person name="Bunk B."/>
            <person name="Bigge R."/>
            <person name="Schrottner P."/>
        </authorList>
    </citation>
    <scope>NUCLEOTIDE SEQUENCE [LARGE SCALE GENOMIC DNA]</scope>
    <source>
        <strain evidence="7 8">DSM 103800</strain>
    </source>
</reference>
<comment type="subcellular location">
    <subcellularLocation>
        <location evidence="1">Cell inner membrane</location>
        <topology evidence="1">Peripheral membrane protein</topology>
    </subcellularLocation>
</comment>
<evidence type="ECO:0000259" key="6">
    <source>
        <dbReference type="PROSITE" id="PS50893"/>
    </source>
</evidence>
<dbReference type="SMART" id="SM00382">
    <property type="entry name" value="AAA"/>
    <property type="match status" value="1"/>
</dbReference>
<keyword evidence="5 7" id="KW-0067">ATP-binding</keyword>
<evidence type="ECO:0000313" key="7">
    <source>
        <dbReference type="EMBL" id="MDT8332781.1"/>
    </source>
</evidence>
<evidence type="ECO:0000313" key="8">
    <source>
        <dbReference type="Proteomes" id="UP001258945"/>
    </source>
</evidence>
<comment type="caution">
    <text evidence="7">The sequence shown here is derived from an EMBL/GenBank/DDBJ whole genome shotgun (WGS) entry which is preliminary data.</text>
</comment>
<dbReference type="InterPro" id="IPR027417">
    <property type="entry name" value="P-loop_NTPase"/>
</dbReference>
<evidence type="ECO:0000256" key="3">
    <source>
        <dbReference type="ARBA" id="ARBA00022448"/>
    </source>
</evidence>
<dbReference type="EMBL" id="JAVVDO010000035">
    <property type="protein sequence ID" value="MDT8332781.1"/>
    <property type="molecule type" value="Genomic_DNA"/>
</dbReference>
<dbReference type="CDD" id="cd03257">
    <property type="entry name" value="ABC_NikE_OppD_transporters"/>
    <property type="match status" value="1"/>
</dbReference>
<dbReference type="Gene3D" id="3.40.50.300">
    <property type="entry name" value="P-loop containing nucleotide triphosphate hydrolases"/>
    <property type="match status" value="1"/>
</dbReference>
<dbReference type="Pfam" id="PF00005">
    <property type="entry name" value="ABC_tran"/>
    <property type="match status" value="1"/>
</dbReference>
<evidence type="ECO:0000256" key="1">
    <source>
        <dbReference type="ARBA" id="ARBA00004417"/>
    </source>
</evidence>
<dbReference type="Proteomes" id="UP001258945">
    <property type="component" value="Unassembled WGS sequence"/>
</dbReference>
<dbReference type="InterPro" id="IPR003593">
    <property type="entry name" value="AAA+_ATPase"/>
</dbReference>
<dbReference type="Pfam" id="PF08352">
    <property type="entry name" value="oligo_HPY"/>
    <property type="match status" value="1"/>
</dbReference>
<sequence length="338" mass="36851">MNASPLADSSVHRKPIVEAWGLSKHYPTSRSLRQALRGQRPMLRAVDGVDLTLRPGESVGLVGESGSGKTTIGRLLLKLTEPSAGQLAFEGQDLARLDRRSMRLFRQRAQLVFQNPFDALNPRFSIGRTIAEPLLNTGVPKAEHAARVAESLRTVHLGDPARLLDRMPHQLSGGQLQRVVLARALVLHPRFLVADEPVSMLDVSVRAGILNLLRELRDRLGLTTLAISHDLTLVRYVCERTLVMYLGKVVEDGPTARVIASPAHPYTTALIRAVPRPQVAQPRDALPLHGTLGDAVEPGGGCRLRHRCPHAFARCAAEEPPLTEIAPGHRAACHLHAA</sequence>
<dbReference type="PROSITE" id="PS50893">
    <property type="entry name" value="ABC_TRANSPORTER_2"/>
    <property type="match status" value="1"/>
</dbReference>
<dbReference type="GO" id="GO:0005524">
    <property type="term" value="F:ATP binding"/>
    <property type="evidence" value="ECO:0007669"/>
    <property type="project" value="UniProtKB-KW"/>
</dbReference>
<organism evidence="7 8">
    <name type="scientific">Roseomonas gilardii</name>
    <dbReference type="NCBI Taxonomy" id="257708"/>
    <lineage>
        <taxon>Bacteria</taxon>
        <taxon>Pseudomonadati</taxon>
        <taxon>Pseudomonadota</taxon>
        <taxon>Alphaproteobacteria</taxon>
        <taxon>Acetobacterales</taxon>
        <taxon>Roseomonadaceae</taxon>
        <taxon>Roseomonas</taxon>
    </lineage>
</organism>
<proteinExistence type="inferred from homology"/>
<dbReference type="SUPFAM" id="SSF52540">
    <property type="entry name" value="P-loop containing nucleoside triphosphate hydrolases"/>
    <property type="match status" value="1"/>
</dbReference>
<dbReference type="InterPro" id="IPR017871">
    <property type="entry name" value="ABC_transporter-like_CS"/>
</dbReference>
<keyword evidence="4" id="KW-0547">Nucleotide-binding</keyword>
<dbReference type="PROSITE" id="PS00211">
    <property type="entry name" value="ABC_TRANSPORTER_1"/>
    <property type="match status" value="1"/>
</dbReference>
<keyword evidence="3" id="KW-0813">Transport</keyword>
<gene>
    <name evidence="7" type="ORF">RQ831_17130</name>
</gene>
<evidence type="ECO:0000256" key="2">
    <source>
        <dbReference type="ARBA" id="ARBA00005417"/>
    </source>
</evidence>
<dbReference type="RefSeq" id="WP_314283589.1">
    <property type="nucleotide sequence ID" value="NZ_JAVVDO010000035.1"/>
</dbReference>
<comment type="similarity">
    <text evidence="2">Belongs to the ABC transporter superfamily.</text>
</comment>
<dbReference type="PANTHER" id="PTHR43776:SF7">
    <property type="entry name" value="D,D-DIPEPTIDE TRANSPORT ATP-BINDING PROTEIN DDPF-RELATED"/>
    <property type="match status" value="1"/>
</dbReference>
<dbReference type="InterPro" id="IPR013563">
    <property type="entry name" value="Oligopep_ABC_C"/>
</dbReference>
<evidence type="ECO:0000256" key="5">
    <source>
        <dbReference type="ARBA" id="ARBA00022840"/>
    </source>
</evidence>
<dbReference type="PANTHER" id="PTHR43776">
    <property type="entry name" value="TRANSPORT ATP-BINDING PROTEIN"/>
    <property type="match status" value="1"/>
</dbReference>
<name>A0ABU3MIF8_9PROT</name>
<protein>
    <submittedName>
        <fullName evidence="7">ATP-binding cassette domain-containing protein</fullName>
    </submittedName>
</protein>
<dbReference type="InterPro" id="IPR003439">
    <property type="entry name" value="ABC_transporter-like_ATP-bd"/>
</dbReference>
<evidence type="ECO:0000256" key="4">
    <source>
        <dbReference type="ARBA" id="ARBA00022741"/>
    </source>
</evidence>
<feature type="domain" description="ABC transporter" evidence="6">
    <location>
        <begin position="17"/>
        <end position="271"/>
    </location>
</feature>
<accession>A0ABU3MIF8</accession>